<dbReference type="Pfam" id="PF14238">
    <property type="entry name" value="DUF4340"/>
    <property type="match status" value="1"/>
</dbReference>
<gene>
    <name evidence="3" type="ORF">AB2Z07_03055</name>
    <name evidence="4" type="ORF">SAMN05660830_02240</name>
</gene>
<feature type="domain" description="DUF4340" evidence="2">
    <location>
        <begin position="74"/>
        <end position="203"/>
    </location>
</feature>
<dbReference type="Proteomes" id="UP000184001">
    <property type="component" value="Unassembled WGS sequence"/>
</dbReference>
<reference evidence="4 5" key="1">
    <citation type="submission" date="2016-11" db="EMBL/GenBank/DDBJ databases">
        <authorList>
            <person name="Varghese N."/>
            <person name="Submissions S."/>
        </authorList>
    </citation>
    <scope>NUCLEOTIDE SEQUENCE [LARGE SCALE GENOMIC DNA]</scope>
    <source>
        <strain evidence="4 5">DSM 17919</strain>
    </source>
</reference>
<accession>A0A8G2CAM2</accession>
<evidence type="ECO:0000259" key="2">
    <source>
        <dbReference type="Pfam" id="PF14238"/>
    </source>
</evidence>
<dbReference type="RefSeq" id="WP_020000915.1">
    <property type="nucleotide sequence ID" value="NZ_CP192217.1"/>
</dbReference>
<evidence type="ECO:0000313" key="6">
    <source>
        <dbReference type="Proteomes" id="UP001568358"/>
    </source>
</evidence>
<proteinExistence type="predicted"/>
<evidence type="ECO:0000313" key="5">
    <source>
        <dbReference type="Proteomes" id="UP000184001"/>
    </source>
</evidence>
<evidence type="ECO:0000256" key="1">
    <source>
        <dbReference type="SAM" id="SignalP"/>
    </source>
</evidence>
<dbReference type="AlphaFoldDB" id="A0A8G2CAM2"/>
<protein>
    <submittedName>
        <fullName evidence="3">DUF4340 domain-containing protein</fullName>
    </submittedName>
</protein>
<keyword evidence="1" id="KW-0732">Signal</keyword>
<name>A0A8G2CAM2_9BACT</name>
<comment type="caution">
    <text evidence="4">The sequence shown here is derived from an EMBL/GenBank/DDBJ whole genome shotgun (WGS) entry which is preliminary data.</text>
</comment>
<keyword evidence="6" id="KW-1185">Reference proteome</keyword>
<sequence>MKKILLAAIALLLLSAGVVAGVQTYQRTSSSRVSNASWFTQPSEAVKKIELINNSGHFSFIREKGRWFVLFSGKKCLARQDVIEKLFTKLREMPPQNCAEVEPEKILDYGLDNPKIRITLSGKALWHLGIGRSAVSGEVFYARKGDGQVCLVTPDVVTMLDQPVATFIDSRVIAIPSSQITRIRMQGEGTGTWEITRSDDGFRFSYPETLVMHAVNQNSAELFIHTLVNGGASCESTEELVGAVADFSISVWQDGSSDPTTLVIFKREDGEGGYKAKDSRQPDPVELSSQLVKQLKVTAFALQEKPIFNVNVGEAVKQTLTRIDGKEVRNITIAKTMEGWVDDLTNQELTGMDLFIWRLSDMQYVSLPVRNRPETALLSLSWNIYAAEGVPLVELYFYTDPELPEGVCWVRLQRESVWYPVSSKLLLDLRARLPFNQ</sequence>
<evidence type="ECO:0000313" key="3">
    <source>
        <dbReference type="EMBL" id="MEZ6852514.1"/>
    </source>
</evidence>
<dbReference type="Proteomes" id="UP001568358">
    <property type="component" value="Unassembled WGS sequence"/>
</dbReference>
<dbReference type="EMBL" id="JBFSOO010000002">
    <property type="protein sequence ID" value="MEZ6852514.1"/>
    <property type="molecule type" value="Genomic_DNA"/>
</dbReference>
<evidence type="ECO:0000313" key="4">
    <source>
        <dbReference type="EMBL" id="SHJ36132.1"/>
    </source>
</evidence>
<dbReference type="EMBL" id="FQZR01000005">
    <property type="protein sequence ID" value="SHJ36132.1"/>
    <property type="molecule type" value="Genomic_DNA"/>
</dbReference>
<feature type="chain" id="PRO_5034015846" evidence="1">
    <location>
        <begin position="21"/>
        <end position="437"/>
    </location>
</feature>
<reference evidence="3 6" key="2">
    <citation type="submission" date="2024-07" db="EMBL/GenBank/DDBJ databases">
        <title>Active virus-host system and metabolic interactions in a Lokiarchaeon culture.</title>
        <authorList>
            <person name="Ponce Toledo R.I."/>
            <person name="Rodrigues Oliveira T."/>
            <person name="Schleper C."/>
        </authorList>
    </citation>
    <scope>NUCLEOTIDE SEQUENCE [LARGE SCALE GENOMIC DNA]</scope>
    <source>
        <strain evidence="3 6">B35</strain>
    </source>
</reference>
<feature type="signal peptide" evidence="1">
    <location>
        <begin position="1"/>
        <end position="20"/>
    </location>
</feature>
<organism evidence="4 5">
    <name type="scientific">Halodesulfovibrio aestuarii</name>
    <dbReference type="NCBI Taxonomy" id="126333"/>
    <lineage>
        <taxon>Bacteria</taxon>
        <taxon>Pseudomonadati</taxon>
        <taxon>Thermodesulfobacteriota</taxon>
        <taxon>Desulfovibrionia</taxon>
        <taxon>Desulfovibrionales</taxon>
        <taxon>Desulfovibrionaceae</taxon>
        <taxon>Halodesulfovibrio</taxon>
    </lineage>
</organism>
<dbReference type="InterPro" id="IPR025641">
    <property type="entry name" value="DUF4340"/>
</dbReference>